<dbReference type="AlphaFoldDB" id="A0AAN8URD5"/>
<dbReference type="Proteomes" id="UP001370490">
    <property type="component" value="Unassembled WGS sequence"/>
</dbReference>
<keyword evidence="3" id="KW-1185">Reference proteome</keyword>
<proteinExistence type="predicted"/>
<evidence type="ECO:0000313" key="2">
    <source>
        <dbReference type="EMBL" id="KAK6917689.1"/>
    </source>
</evidence>
<dbReference type="Pfam" id="PF18511">
    <property type="entry name" value="F-box_5"/>
    <property type="match status" value="1"/>
</dbReference>
<name>A0AAN8URD5_9MAGN</name>
<accession>A0AAN8URD5</accession>
<evidence type="ECO:0000259" key="1">
    <source>
        <dbReference type="Pfam" id="PF18511"/>
    </source>
</evidence>
<organism evidence="2 3">
    <name type="scientific">Dillenia turbinata</name>
    <dbReference type="NCBI Taxonomy" id="194707"/>
    <lineage>
        <taxon>Eukaryota</taxon>
        <taxon>Viridiplantae</taxon>
        <taxon>Streptophyta</taxon>
        <taxon>Embryophyta</taxon>
        <taxon>Tracheophyta</taxon>
        <taxon>Spermatophyta</taxon>
        <taxon>Magnoliopsida</taxon>
        <taxon>eudicotyledons</taxon>
        <taxon>Gunneridae</taxon>
        <taxon>Pentapetalae</taxon>
        <taxon>Dilleniales</taxon>
        <taxon>Dilleniaceae</taxon>
        <taxon>Dillenia</taxon>
    </lineage>
</organism>
<reference evidence="2 3" key="1">
    <citation type="submission" date="2023-12" db="EMBL/GenBank/DDBJ databases">
        <title>A high-quality genome assembly for Dillenia turbinata (Dilleniales).</title>
        <authorList>
            <person name="Chanderbali A."/>
        </authorList>
    </citation>
    <scope>NUCLEOTIDE SEQUENCE [LARGE SCALE GENOMIC DNA]</scope>
    <source>
        <strain evidence="2">LSX21</strain>
        <tissue evidence="2">Leaf</tissue>
    </source>
</reference>
<sequence>MDKDSTDAHVHDLLDILLSNIFSLVSDTRSRNAMSLVCLKWHMPERLRHTLLTLLGNIRDLLFVPTRFRSCYRS</sequence>
<evidence type="ECO:0000313" key="3">
    <source>
        <dbReference type="Proteomes" id="UP001370490"/>
    </source>
</evidence>
<dbReference type="InterPro" id="IPR041567">
    <property type="entry name" value="COI1_F-box"/>
</dbReference>
<gene>
    <name evidence="2" type="ORF">RJ641_018440</name>
</gene>
<dbReference type="Gene3D" id="1.20.1280.50">
    <property type="match status" value="1"/>
</dbReference>
<comment type="caution">
    <text evidence="2">The sequence shown here is derived from an EMBL/GenBank/DDBJ whole genome shotgun (WGS) entry which is preliminary data.</text>
</comment>
<feature type="domain" description="COI1 F-box" evidence="1">
    <location>
        <begin position="13"/>
        <end position="47"/>
    </location>
</feature>
<dbReference type="EMBL" id="JBAMMX010000023">
    <property type="protein sequence ID" value="KAK6917689.1"/>
    <property type="molecule type" value="Genomic_DNA"/>
</dbReference>
<protein>
    <submittedName>
        <fullName evidence="2">COI1, F-box</fullName>
    </submittedName>
</protein>